<comment type="caution">
    <text evidence="1">The sequence shown here is derived from an EMBL/GenBank/DDBJ whole genome shotgun (WGS) entry which is preliminary data.</text>
</comment>
<name>A0A2S6MVS8_9HYPH</name>
<dbReference type="EMBL" id="NHSJ01000134">
    <property type="protein sequence ID" value="PPQ26470.1"/>
    <property type="molecule type" value="Genomic_DNA"/>
</dbReference>
<proteinExistence type="predicted"/>
<sequence>MNNRLRFSMMMVVVALAGFPAVAPGETHEHRLRIAPEASCAVTDALPARVASLPKFSRALLSGRKVRIVAIGSSSTQGVGASAPNRTYPAQLRALLELALPASDFDMVNLGIGGEVAAATAERLRLEIPKLNPDLVIWQVGTNDALRGVSPDDYQRTLRAALGFLKARGDETLLVGMQWTRKFSANPNYLAVRDATARVAGEQGVTLVSRYDAMRRLADLTGREDLISPDQLHMNDRGYRCLAEQVAATLSRALVDEDLAGARTLALYVPQ</sequence>
<evidence type="ECO:0000313" key="1">
    <source>
        <dbReference type="EMBL" id="PPQ26470.1"/>
    </source>
</evidence>
<dbReference type="Gene3D" id="3.40.50.1110">
    <property type="entry name" value="SGNH hydrolase"/>
    <property type="match status" value="1"/>
</dbReference>
<keyword evidence="2" id="KW-1185">Reference proteome</keyword>
<accession>A0A2S6MVS8</accession>
<dbReference type="OrthoDB" id="7203637at2"/>
<dbReference type="PANTHER" id="PTHR30383">
    <property type="entry name" value="THIOESTERASE 1/PROTEASE 1/LYSOPHOSPHOLIPASE L1"/>
    <property type="match status" value="1"/>
</dbReference>
<dbReference type="InterPro" id="IPR051532">
    <property type="entry name" value="Ester_Hydrolysis_Enzymes"/>
</dbReference>
<evidence type="ECO:0000313" key="2">
    <source>
        <dbReference type="Proteomes" id="UP000239089"/>
    </source>
</evidence>
<dbReference type="Proteomes" id="UP000239089">
    <property type="component" value="Unassembled WGS sequence"/>
</dbReference>
<dbReference type="InterPro" id="IPR036514">
    <property type="entry name" value="SGNH_hydro_sf"/>
</dbReference>
<dbReference type="SUPFAM" id="SSF52266">
    <property type="entry name" value="SGNH hydrolase"/>
    <property type="match status" value="1"/>
</dbReference>
<organism evidence="1 2">
    <name type="scientific">Rhodoblastus sphagnicola</name>
    <dbReference type="NCBI Taxonomy" id="333368"/>
    <lineage>
        <taxon>Bacteria</taxon>
        <taxon>Pseudomonadati</taxon>
        <taxon>Pseudomonadota</taxon>
        <taxon>Alphaproteobacteria</taxon>
        <taxon>Hyphomicrobiales</taxon>
        <taxon>Rhodoblastaceae</taxon>
        <taxon>Rhodoblastus</taxon>
    </lineage>
</organism>
<dbReference type="GO" id="GO:0004622">
    <property type="term" value="F:phosphatidylcholine lysophospholipase activity"/>
    <property type="evidence" value="ECO:0007669"/>
    <property type="project" value="TreeGrafter"/>
</dbReference>
<protein>
    <submittedName>
        <fullName evidence="1">Uncharacterized protein</fullName>
    </submittedName>
</protein>
<dbReference type="AlphaFoldDB" id="A0A2S6MVS8"/>
<dbReference type="PANTHER" id="PTHR30383:SF5">
    <property type="entry name" value="SGNH HYDROLASE-TYPE ESTERASE DOMAIN-CONTAINING PROTEIN"/>
    <property type="match status" value="1"/>
</dbReference>
<dbReference type="InterPro" id="IPR057572">
    <property type="entry name" value="NonGDSL"/>
</dbReference>
<dbReference type="RefSeq" id="WP_104510588.1">
    <property type="nucleotide sequence ID" value="NZ_JACIGC010000006.1"/>
</dbReference>
<reference evidence="1 2" key="1">
    <citation type="journal article" date="2018" name="Arch. Microbiol.">
        <title>New insights into the metabolic potential of the phototrophic purple bacterium Rhodopila globiformis DSM 161(T) from its draft genome sequence and evidence for a vanadium-dependent nitrogenase.</title>
        <authorList>
            <person name="Imhoff J.F."/>
            <person name="Rahn T."/>
            <person name="Kunzel S."/>
            <person name="Neulinger S.C."/>
        </authorList>
    </citation>
    <scope>NUCLEOTIDE SEQUENCE [LARGE SCALE GENOMIC DNA]</scope>
    <source>
        <strain evidence="1 2">DSM 16996</strain>
    </source>
</reference>
<dbReference type="Pfam" id="PF25182">
    <property type="entry name" value="NonGDSL"/>
    <property type="match status" value="1"/>
</dbReference>
<gene>
    <name evidence="1" type="ORF">CCR94_22890</name>
</gene>